<feature type="domain" description="HNH nuclease" evidence="1">
    <location>
        <begin position="104"/>
        <end position="155"/>
    </location>
</feature>
<evidence type="ECO:0000313" key="2">
    <source>
        <dbReference type="EMBL" id="SFL10006.1"/>
    </source>
</evidence>
<dbReference type="Proteomes" id="UP000199533">
    <property type="component" value="Unassembled WGS sequence"/>
</dbReference>
<dbReference type="EMBL" id="FOSP01000031">
    <property type="protein sequence ID" value="SFL10006.1"/>
    <property type="molecule type" value="Genomic_DNA"/>
</dbReference>
<accession>A0A1I4EZM8</accession>
<dbReference type="Pfam" id="PF13391">
    <property type="entry name" value="HNH_2"/>
    <property type="match status" value="1"/>
</dbReference>
<keyword evidence="2" id="KW-0378">Hydrolase</keyword>
<dbReference type="RefSeq" id="WP_090701965.1">
    <property type="nucleotide sequence ID" value="NZ_FOSP01000031.1"/>
</dbReference>
<evidence type="ECO:0000259" key="1">
    <source>
        <dbReference type="Pfam" id="PF13391"/>
    </source>
</evidence>
<sequence length="209" mass="23882">MKLCNFASLDPAMQGKGLKGASKADAEIISEFLLNSEQMILASEAAYNETLHTDRTTDISESTAKPFLYDFEKLEEAERVSQIKIRTVQHFFRKAVISSYHNKCSICSLNHTELLIASHIVPWSKKIESRADPANGISLCSLHDKAFDLGFIGIDSHYKILVSSSMQGKKIQTYDDMFLMFDNQQIHMPFRFSPNAEYLNWHHQNVFRK</sequence>
<protein>
    <submittedName>
        <fullName evidence="2">Putative restriction endonuclease</fullName>
    </submittedName>
</protein>
<dbReference type="GO" id="GO:0004519">
    <property type="term" value="F:endonuclease activity"/>
    <property type="evidence" value="ECO:0007669"/>
    <property type="project" value="UniProtKB-KW"/>
</dbReference>
<reference evidence="3" key="1">
    <citation type="submission" date="2016-10" db="EMBL/GenBank/DDBJ databases">
        <authorList>
            <person name="Varghese N."/>
            <person name="Submissions S."/>
        </authorList>
    </citation>
    <scope>NUCLEOTIDE SEQUENCE [LARGE SCALE GENOMIC DNA]</scope>
    <source>
        <strain evidence="3">Nm69</strain>
    </source>
</reference>
<keyword evidence="2" id="KW-0540">Nuclease</keyword>
<dbReference type="InterPro" id="IPR003615">
    <property type="entry name" value="HNH_nuc"/>
</dbReference>
<evidence type="ECO:0000313" key="3">
    <source>
        <dbReference type="Proteomes" id="UP000199533"/>
    </source>
</evidence>
<dbReference type="AlphaFoldDB" id="A0A1I4EZM8"/>
<name>A0A1I4EZM8_9PROT</name>
<keyword evidence="2" id="KW-0255">Endonuclease</keyword>
<organism evidence="2 3">
    <name type="scientific">Nitrosomonas aestuarii</name>
    <dbReference type="NCBI Taxonomy" id="52441"/>
    <lineage>
        <taxon>Bacteria</taxon>
        <taxon>Pseudomonadati</taxon>
        <taxon>Pseudomonadota</taxon>
        <taxon>Betaproteobacteria</taxon>
        <taxon>Nitrosomonadales</taxon>
        <taxon>Nitrosomonadaceae</taxon>
        <taxon>Nitrosomonas</taxon>
    </lineage>
</organism>
<proteinExistence type="predicted"/>
<gene>
    <name evidence="2" type="ORF">SAMN05216302_103133</name>
</gene>
<keyword evidence="3" id="KW-1185">Reference proteome</keyword>
<dbReference type="OrthoDB" id="9811869at2"/>
<dbReference type="STRING" id="52441.SAMN05216302_103133"/>